<dbReference type="PANTHER" id="PTHR39430">
    <property type="entry name" value="MEMBRANE-ASSOCIATED PROTEASE-RELATED"/>
    <property type="match status" value="1"/>
</dbReference>
<dbReference type="GO" id="GO:0080120">
    <property type="term" value="P:CAAX-box protein maturation"/>
    <property type="evidence" value="ECO:0007669"/>
    <property type="project" value="UniProtKB-ARBA"/>
</dbReference>
<feature type="transmembrane region" description="Helical" evidence="1">
    <location>
        <begin position="180"/>
        <end position="197"/>
    </location>
</feature>
<reference evidence="4" key="1">
    <citation type="submission" date="2016-11" db="EMBL/GenBank/DDBJ databases">
        <title>Trade-off between light-utilization and light-protection in marine flavobacteria.</title>
        <authorList>
            <person name="Kumagai Y."/>
            <person name="Yoshizawa S."/>
            <person name="Kogure K."/>
        </authorList>
    </citation>
    <scope>NUCLEOTIDE SEQUENCE [LARGE SCALE GENOMIC DNA]</scope>
    <source>
        <strain evidence="4">SG-18</strain>
    </source>
</reference>
<evidence type="ECO:0000313" key="4">
    <source>
        <dbReference type="Proteomes" id="UP000239366"/>
    </source>
</evidence>
<keyword evidence="1" id="KW-1133">Transmembrane helix</keyword>
<dbReference type="GO" id="GO:0004175">
    <property type="term" value="F:endopeptidase activity"/>
    <property type="evidence" value="ECO:0007669"/>
    <property type="project" value="UniProtKB-ARBA"/>
</dbReference>
<evidence type="ECO:0000313" key="3">
    <source>
        <dbReference type="EMBL" id="PQJ16547.1"/>
    </source>
</evidence>
<feature type="transmembrane region" description="Helical" evidence="1">
    <location>
        <begin position="203"/>
        <end position="223"/>
    </location>
</feature>
<evidence type="ECO:0000256" key="1">
    <source>
        <dbReference type="SAM" id="Phobius"/>
    </source>
</evidence>
<dbReference type="AlphaFoldDB" id="A0A2S7TAL5"/>
<feature type="transmembrane region" description="Helical" evidence="1">
    <location>
        <begin position="16"/>
        <end position="40"/>
    </location>
</feature>
<dbReference type="OrthoDB" id="2806188at2"/>
<feature type="transmembrane region" description="Helical" evidence="1">
    <location>
        <begin position="104"/>
        <end position="126"/>
    </location>
</feature>
<sequence>MFIQNALPQKPNLWKYIIGLIVVVFFWRGLGSIPLIAAMFTKASDLGSIDMTPAGLADLLGANLFLSVMLSSFVLGLIGLFLYVKFVHKQSIRSLTTSREKIDWGRIFFSFFVTILFIGGFLYAGVMMEPDSYQWNFNKEAFIILAAIVLLMLPLQTSFEEYFFRGYLLQGLGVATNSRFWSLVITSSLFGLMHIFNPEIQKIGYAVLTVYIGLGFLMGIMTLMDEGLELALGFHAANNMTIALMVTTDWSALQTDALYVSSAEPDLGGMLLFLGGMFVVLLGIFALRYRWKNWGNKLFGKALVLEEETTA</sequence>
<accession>A0A2S7TAL5</accession>
<feature type="transmembrane region" description="Helical" evidence="1">
    <location>
        <begin position="60"/>
        <end position="84"/>
    </location>
</feature>
<gene>
    <name evidence="3" type="ORF">BST99_13200</name>
</gene>
<keyword evidence="1" id="KW-0812">Transmembrane</keyword>
<feature type="domain" description="CAAX prenyl protease 2/Lysostaphin resistance protein A-like" evidence="2">
    <location>
        <begin position="146"/>
        <end position="240"/>
    </location>
</feature>
<feature type="transmembrane region" description="Helical" evidence="1">
    <location>
        <begin position="230"/>
        <end position="247"/>
    </location>
</feature>
<name>A0A2S7TAL5_9FLAO</name>
<evidence type="ECO:0000259" key="2">
    <source>
        <dbReference type="Pfam" id="PF02517"/>
    </source>
</evidence>
<dbReference type="Proteomes" id="UP000239366">
    <property type="component" value="Unassembled WGS sequence"/>
</dbReference>
<dbReference type="Pfam" id="PF02517">
    <property type="entry name" value="Rce1-like"/>
    <property type="match status" value="1"/>
</dbReference>
<keyword evidence="1" id="KW-0472">Membrane</keyword>
<dbReference type="InterPro" id="IPR003675">
    <property type="entry name" value="Rce1/LyrA-like_dom"/>
</dbReference>
<organism evidence="3 4">
    <name type="scientific">Aureicoccus marinus</name>
    <dbReference type="NCBI Taxonomy" id="754435"/>
    <lineage>
        <taxon>Bacteria</taxon>
        <taxon>Pseudomonadati</taxon>
        <taxon>Bacteroidota</taxon>
        <taxon>Flavobacteriia</taxon>
        <taxon>Flavobacteriales</taxon>
        <taxon>Flavobacteriaceae</taxon>
        <taxon>Aureicoccus</taxon>
    </lineage>
</organism>
<keyword evidence="4" id="KW-1185">Reference proteome</keyword>
<protein>
    <recommendedName>
        <fullName evidence="2">CAAX prenyl protease 2/Lysostaphin resistance protein A-like domain-containing protein</fullName>
    </recommendedName>
</protein>
<dbReference type="EMBL" id="MQVX01000001">
    <property type="protein sequence ID" value="PQJ16547.1"/>
    <property type="molecule type" value="Genomic_DNA"/>
</dbReference>
<dbReference type="RefSeq" id="WP_105002216.1">
    <property type="nucleotide sequence ID" value="NZ_MQVX01000001.1"/>
</dbReference>
<feature type="transmembrane region" description="Helical" evidence="1">
    <location>
        <begin position="267"/>
        <end position="287"/>
    </location>
</feature>
<feature type="transmembrane region" description="Helical" evidence="1">
    <location>
        <begin position="141"/>
        <end position="159"/>
    </location>
</feature>
<proteinExistence type="predicted"/>
<comment type="caution">
    <text evidence="3">The sequence shown here is derived from an EMBL/GenBank/DDBJ whole genome shotgun (WGS) entry which is preliminary data.</text>
</comment>
<dbReference type="PANTHER" id="PTHR39430:SF1">
    <property type="entry name" value="PROTEASE"/>
    <property type="match status" value="1"/>
</dbReference>